<dbReference type="GO" id="GO:0070007">
    <property type="term" value="F:glutamic-type endopeptidase activity"/>
    <property type="evidence" value="ECO:0007669"/>
    <property type="project" value="InterPro"/>
</dbReference>
<name>A0A8K0J6E3_9HYPO</name>
<dbReference type="PANTHER" id="PTHR37536">
    <property type="entry name" value="PUTATIVE (AFU_ORTHOLOGUE AFUA_3G02970)-RELATED"/>
    <property type="match status" value="1"/>
</dbReference>
<dbReference type="OrthoDB" id="2862635at2759"/>
<gene>
    <name evidence="2" type="ORF">E4U42_003656</name>
</gene>
<dbReference type="AlphaFoldDB" id="A0A8K0J6E3"/>
<keyword evidence="3" id="KW-1185">Reference proteome</keyword>
<dbReference type="Proteomes" id="UP000811619">
    <property type="component" value="Unassembled WGS sequence"/>
</dbReference>
<dbReference type="EMBL" id="SRPY01000301">
    <property type="protein sequence ID" value="KAG5926112.1"/>
    <property type="molecule type" value="Genomic_DNA"/>
</dbReference>
<dbReference type="Gene3D" id="2.60.120.700">
    <property type="entry name" value="Peptidase G1"/>
    <property type="match status" value="1"/>
</dbReference>
<dbReference type="Pfam" id="PF01828">
    <property type="entry name" value="Peptidase_A4"/>
    <property type="match status" value="1"/>
</dbReference>
<sequence>MPWKAALRSGLFVAHAESISEALATVVLCRASPREVAAASFLALAALLTSASASAIPGRRPQSRPNPAPVSPANIFARGSTVIYSDHWAGAVKESTGISHVEGTIRVPKVTGGQGAGAAAWVGIDGNVCPEALLQTGVTSYADGTFEGWIEWWPKLSEPFEGFEIKAGDEIKMSVDAISSTSGKATLENSVSKTITNAPAKLCFKTAEWIVEAFSDSQGNLQKLSNFESVAFTDTVAHSDEGVIGVEGADVYLIKSKNQQKASTACDLQKAGVTCDYVAQ</sequence>
<organism evidence="2 3">
    <name type="scientific">Claviceps africana</name>
    <dbReference type="NCBI Taxonomy" id="83212"/>
    <lineage>
        <taxon>Eukaryota</taxon>
        <taxon>Fungi</taxon>
        <taxon>Dikarya</taxon>
        <taxon>Ascomycota</taxon>
        <taxon>Pezizomycotina</taxon>
        <taxon>Sordariomycetes</taxon>
        <taxon>Hypocreomycetidae</taxon>
        <taxon>Hypocreales</taxon>
        <taxon>Clavicipitaceae</taxon>
        <taxon>Claviceps</taxon>
    </lineage>
</organism>
<dbReference type="InterPro" id="IPR000250">
    <property type="entry name" value="Peptidase_G1"/>
</dbReference>
<dbReference type="PANTHER" id="PTHR37536:SF1">
    <property type="entry name" value="ASPERGILLOPEPSIN, PUTAITVE (AFU_ORTHOLOGUE AFUA_7G01200)"/>
    <property type="match status" value="1"/>
</dbReference>
<feature type="active site" description="Proton acceptor" evidence="1">
    <location>
        <position position="212"/>
    </location>
</feature>
<dbReference type="PRINTS" id="PR00977">
    <property type="entry name" value="SCYTLDPTASE"/>
</dbReference>
<dbReference type="GO" id="GO:0006508">
    <property type="term" value="P:proteolysis"/>
    <property type="evidence" value="ECO:0007669"/>
    <property type="project" value="InterPro"/>
</dbReference>
<accession>A0A8K0J6E3</accession>
<evidence type="ECO:0000256" key="1">
    <source>
        <dbReference type="PIRSR" id="PIRSR600250-50"/>
    </source>
</evidence>
<evidence type="ECO:0000313" key="2">
    <source>
        <dbReference type="EMBL" id="KAG5926112.1"/>
    </source>
</evidence>
<dbReference type="InterPro" id="IPR038656">
    <property type="entry name" value="Peptidase_G1_sf"/>
</dbReference>
<comment type="caution">
    <text evidence="2">The sequence shown here is derived from an EMBL/GenBank/DDBJ whole genome shotgun (WGS) entry which is preliminary data.</text>
</comment>
<dbReference type="SUPFAM" id="SSF49899">
    <property type="entry name" value="Concanavalin A-like lectins/glucanases"/>
    <property type="match status" value="1"/>
</dbReference>
<proteinExistence type="predicted"/>
<dbReference type="InterPro" id="IPR013320">
    <property type="entry name" value="ConA-like_dom_sf"/>
</dbReference>
<protein>
    <submittedName>
        <fullName evidence="2">Uncharacterized protein</fullName>
    </submittedName>
</protein>
<evidence type="ECO:0000313" key="3">
    <source>
        <dbReference type="Proteomes" id="UP000811619"/>
    </source>
</evidence>
<dbReference type="CDD" id="cd13426">
    <property type="entry name" value="Peptidase_G1"/>
    <property type="match status" value="1"/>
</dbReference>
<reference evidence="2" key="1">
    <citation type="journal article" date="2020" name="bioRxiv">
        <title>Whole genome comparisons of ergot fungi reveals the divergence and evolution of species within the genus Claviceps are the result of varying mechanisms driving genome evolution and host range expansion.</title>
        <authorList>
            <person name="Wyka S.A."/>
            <person name="Mondo S.J."/>
            <person name="Liu M."/>
            <person name="Dettman J."/>
            <person name="Nalam V."/>
            <person name="Broders K.D."/>
        </authorList>
    </citation>
    <scope>NUCLEOTIDE SEQUENCE</scope>
    <source>
        <strain evidence="2">CCC 489</strain>
    </source>
</reference>